<dbReference type="Pfam" id="PF13369">
    <property type="entry name" value="Transglut_core2"/>
    <property type="match status" value="1"/>
</dbReference>
<keyword evidence="4" id="KW-1185">Reference proteome</keyword>
<comment type="caution">
    <text evidence="3">The sequence shown here is derived from an EMBL/GenBank/DDBJ whole genome shotgun (WGS) entry which is preliminary data.</text>
</comment>
<proteinExistence type="inferred from homology"/>
<evidence type="ECO:0000259" key="2">
    <source>
        <dbReference type="Pfam" id="PF13369"/>
    </source>
</evidence>
<dbReference type="InterPro" id="IPR011990">
    <property type="entry name" value="TPR-like_helical_dom_sf"/>
</dbReference>
<sequence>MDHLAPARQRFLSCIKHADPEVPLAAAALALAWEDQGGVDREPWLTHFDTFATTLTPMVNATSKATEQIAALNTYLFDTLGFYGDPSCYRHPDPAHSYLDKVIERRTGLPIMLALIYLETGWRLGLPVDGLALPGHFMVRFRDPAGDHFVDPFSGGSSWSMADCERQIATFYGAVGDELSAIIMAPPGRGAILARILRNLKQTHLARGDSRRALTAVERLLLLDASDPGELRDRGLLRLRTGQLHAAITDLEAYVQRNPAANDISEIKRIAREVISQLVKRN</sequence>
<dbReference type="Proteomes" id="UP000220922">
    <property type="component" value="Unassembled WGS sequence"/>
</dbReference>
<evidence type="ECO:0000313" key="3">
    <source>
        <dbReference type="EMBL" id="PDV99684.1"/>
    </source>
</evidence>
<dbReference type="AlphaFoldDB" id="A0A2H3L4C8"/>
<name>A0A2H3L4C8_9CHLR</name>
<feature type="domain" description="Protein SirB1 N-terminal" evidence="2">
    <location>
        <begin position="44"/>
        <end position="198"/>
    </location>
</feature>
<accession>A0A2H3L4C8</accession>
<gene>
    <name evidence="3" type="ORF">A9Q02_00230</name>
</gene>
<organism evidence="3 4">
    <name type="scientific">Candidatus Chloroploca asiatica</name>
    <dbReference type="NCBI Taxonomy" id="1506545"/>
    <lineage>
        <taxon>Bacteria</taxon>
        <taxon>Bacillati</taxon>
        <taxon>Chloroflexota</taxon>
        <taxon>Chloroflexia</taxon>
        <taxon>Chloroflexales</taxon>
        <taxon>Chloroflexineae</taxon>
        <taxon>Oscillochloridaceae</taxon>
        <taxon>Candidatus Chloroploca</taxon>
    </lineage>
</organism>
<dbReference type="Gene3D" id="1.25.40.10">
    <property type="entry name" value="Tetratricopeptide repeat domain"/>
    <property type="match status" value="1"/>
</dbReference>
<dbReference type="Pfam" id="PF13371">
    <property type="entry name" value="TPR_9"/>
    <property type="match status" value="1"/>
</dbReference>
<dbReference type="SUPFAM" id="SSF48452">
    <property type="entry name" value="TPR-like"/>
    <property type="match status" value="1"/>
</dbReference>
<protein>
    <recommendedName>
        <fullName evidence="2">Protein SirB1 N-terminal domain-containing protein</fullName>
    </recommendedName>
</protein>
<comment type="similarity">
    <text evidence="1">Belongs to the UPF0162 family.</text>
</comment>
<reference evidence="3 4" key="1">
    <citation type="submission" date="2016-05" db="EMBL/GenBank/DDBJ databases">
        <authorList>
            <person name="Lavstsen T."/>
            <person name="Jespersen J.S."/>
        </authorList>
    </citation>
    <scope>NUCLEOTIDE SEQUENCE [LARGE SCALE GENOMIC DNA]</scope>
    <source>
        <strain evidence="3 4">B7-9</strain>
    </source>
</reference>
<dbReference type="PANTHER" id="PTHR31350:SF21">
    <property type="entry name" value="F-BOX ONLY PROTEIN 21"/>
    <property type="match status" value="1"/>
</dbReference>
<dbReference type="EMBL" id="LYXE01000063">
    <property type="protein sequence ID" value="PDV99684.1"/>
    <property type="molecule type" value="Genomic_DNA"/>
</dbReference>
<dbReference type="PANTHER" id="PTHR31350">
    <property type="entry name" value="SI:DKEY-261L7.2"/>
    <property type="match status" value="1"/>
</dbReference>
<dbReference type="InterPro" id="IPR032698">
    <property type="entry name" value="SirB1_N"/>
</dbReference>
<evidence type="ECO:0000313" key="4">
    <source>
        <dbReference type="Proteomes" id="UP000220922"/>
    </source>
</evidence>
<dbReference type="RefSeq" id="WP_097651452.1">
    <property type="nucleotide sequence ID" value="NZ_LYXE01000063.1"/>
</dbReference>
<evidence type="ECO:0000256" key="1">
    <source>
        <dbReference type="ARBA" id="ARBA00007100"/>
    </source>
</evidence>
<dbReference type="OrthoDB" id="232498at2"/>